<protein>
    <submittedName>
        <fullName evidence="1">Uncharacterized protein</fullName>
    </submittedName>
</protein>
<gene>
    <name evidence="1" type="ORF">GCM10017577_46270</name>
</gene>
<proteinExistence type="predicted"/>
<organism evidence="1 2">
    <name type="scientific">Pseudonocardia halophobica</name>
    <dbReference type="NCBI Taxonomy" id="29401"/>
    <lineage>
        <taxon>Bacteria</taxon>
        <taxon>Bacillati</taxon>
        <taxon>Actinomycetota</taxon>
        <taxon>Actinomycetes</taxon>
        <taxon>Pseudonocardiales</taxon>
        <taxon>Pseudonocardiaceae</taxon>
        <taxon>Pseudonocardia</taxon>
    </lineage>
</organism>
<comment type="caution">
    <text evidence="1">The sequence shown here is derived from an EMBL/GenBank/DDBJ whole genome shotgun (WGS) entry which is preliminary data.</text>
</comment>
<evidence type="ECO:0000313" key="2">
    <source>
        <dbReference type="Proteomes" id="UP001143463"/>
    </source>
</evidence>
<dbReference type="RefSeq" id="WP_037046974.1">
    <property type="nucleotide sequence ID" value="NZ_BAAAUZ010000007.1"/>
</dbReference>
<sequence>MTDAQTRALRVLDQLPPHLKVAVVIDADSGEEVACFDAATLHDNVRAGTASPHDVLELLAQAGVLIPKSEAE</sequence>
<dbReference type="EMBL" id="BSFQ01000022">
    <property type="protein sequence ID" value="GLL13483.1"/>
    <property type="molecule type" value="Genomic_DNA"/>
</dbReference>
<dbReference type="Proteomes" id="UP001143463">
    <property type="component" value="Unassembled WGS sequence"/>
</dbReference>
<accession>A0A9W6NY73</accession>
<evidence type="ECO:0000313" key="1">
    <source>
        <dbReference type="EMBL" id="GLL13483.1"/>
    </source>
</evidence>
<dbReference type="AlphaFoldDB" id="A0A9W6NY73"/>
<keyword evidence="2" id="KW-1185">Reference proteome</keyword>
<reference evidence="1" key="1">
    <citation type="journal article" date="2014" name="Int. J. Syst. Evol. Microbiol.">
        <title>Complete genome sequence of Corynebacterium casei LMG S-19264T (=DSM 44701T), isolated from a smear-ripened cheese.</title>
        <authorList>
            <consortium name="US DOE Joint Genome Institute (JGI-PGF)"/>
            <person name="Walter F."/>
            <person name="Albersmeier A."/>
            <person name="Kalinowski J."/>
            <person name="Ruckert C."/>
        </authorList>
    </citation>
    <scope>NUCLEOTIDE SEQUENCE</scope>
    <source>
        <strain evidence="1">VKM Ac-1069</strain>
    </source>
</reference>
<name>A0A9W6NY73_9PSEU</name>
<reference evidence="1" key="2">
    <citation type="submission" date="2023-01" db="EMBL/GenBank/DDBJ databases">
        <authorList>
            <person name="Sun Q."/>
            <person name="Evtushenko L."/>
        </authorList>
    </citation>
    <scope>NUCLEOTIDE SEQUENCE</scope>
    <source>
        <strain evidence="1">VKM Ac-1069</strain>
    </source>
</reference>